<sequence length="101" mass="12085">MIGEDWNAIVDNSEKREQLVELEDEEQLVKLRQRASLPEKLVMPSFVSRDFDTDPFNSLFERFRWRRFGSESRDLACDLVVRARRSSRRLFQPRVKGYPHV</sequence>
<keyword evidence="2" id="KW-1185">Reference proteome</keyword>
<evidence type="ECO:0000313" key="1">
    <source>
        <dbReference type="EMBL" id="GER44512.1"/>
    </source>
</evidence>
<proteinExistence type="predicted"/>
<dbReference type="Proteomes" id="UP000325081">
    <property type="component" value="Unassembled WGS sequence"/>
</dbReference>
<accession>A0A5A7QHX6</accession>
<dbReference type="EMBL" id="BKCP01006960">
    <property type="protein sequence ID" value="GER44512.1"/>
    <property type="molecule type" value="Genomic_DNA"/>
</dbReference>
<protein>
    <submittedName>
        <fullName evidence="1">Uncharacterized protein</fullName>
    </submittedName>
</protein>
<reference evidence="2" key="1">
    <citation type="journal article" date="2019" name="Curr. Biol.">
        <title>Genome Sequence of Striga asiatica Provides Insight into the Evolution of Plant Parasitism.</title>
        <authorList>
            <person name="Yoshida S."/>
            <person name="Kim S."/>
            <person name="Wafula E.K."/>
            <person name="Tanskanen J."/>
            <person name="Kim Y.M."/>
            <person name="Honaas L."/>
            <person name="Yang Z."/>
            <person name="Spallek T."/>
            <person name="Conn C.E."/>
            <person name="Ichihashi Y."/>
            <person name="Cheong K."/>
            <person name="Cui S."/>
            <person name="Der J.P."/>
            <person name="Gundlach H."/>
            <person name="Jiao Y."/>
            <person name="Hori C."/>
            <person name="Ishida J.K."/>
            <person name="Kasahara H."/>
            <person name="Kiba T."/>
            <person name="Kim M.S."/>
            <person name="Koo N."/>
            <person name="Laohavisit A."/>
            <person name="Lee Y.H."/>
            <person name="Lumba S."/>
            <person name="McCourt P."/>
            <person name="Mortimer J.C."/>
            <person name="Mutuku J.M."/>
            <person name="Nomura T."/>
            <person name="Sasaki-Sekimoto Y."/>
            <person name="Seto Y."/>
            <person name="Wang Y."/>
            <person name="Wakatake T."/>
            <person name="Sakakibara H."/>
            <person name="Demura T."/>
            <person name="Yamaguchi S."/>
            <person name="Yoneyama K."/>
            <person name="Manabe R.I."/>
            <person name="Nelson D.C."/>
            <person name="Schulman A.H."/>
            <person name="Timko M.P."/>
            <person name="dePamphilis C.W."/>
            <person name="Choi D."/>
            <person name="Shirasu K."/>
        </authorList>
    </citation>
    <scope>NUCLEOTIDE SEQUENCE [LARGE SCALE GENOMIC DNA]</scope>
    <source>
        <strain evidence="2">cv. UVA1</strain>
    </source>
</reference>
<organism evidence="1 2">
    <name type="scientific">Striga asiatica</name>
    <name type="common">Asiatic witchweed</name>
    <name type="synonym">Buchnera asiatica</name>
    <dbReference type="NCBI Taxonomy" id="4170"/>
    <lineage>
        <taxon>Eukaryota</taxon>
        <taxon>Viridiplantae</taxon>
        <taxon>Streptophyta</taxon>
        <taxon>Embryophyta</taxon>
        <taxon>Tracheophyta</taxon>
        <taxon>Spermatophyta</taxon>
        <taxon>Magnoliopsida</taxon>
        <taxon>eudicotyledons</taxon>
        <taxon>Gunneridae</taxon>
        <taxon>Pentapetalae</taxon>
        <taxon>asterids</taxon>
        <taxon>lamiids</taxon>
        <taxon>Lamiales</taxon>
        <taxon>Orobanchaceae</taxon>
        <taxon>Buchnereae</taxon>
        <taxon>Striga</taxon>
    </lineage>
</organism>
<name>A0A5A7QHX6_STRAF</name>
<evidence type="ECO:0000313" key="2">
    <source>
        <dbReference type="Proteomes" id="UP000325081"/>
    </source>
</evidence>
<gene>
    <name evidence="1" type="ORF">STAS_21412</name>
</gene>
<comment type="caution">
    <text evidence="1">The sequence shown here is derived from an EMBL/GenBank/DDBJ whole genome shotgun (WGS) entry which is preliminary data.</text>
</comment>
<dbReference type="AlphaFoldDB" id="A0A5A7QHX6"/>